<dbReference type="Proteomes" id="UP001281761">
    <property type="component" value="Unassembled WGS sequence"/>
</dbReference>
<dbReference type="SUPFAM" id="SSF48350">
    <property type="entry name" value="GTPase activation domain, GAP"/>
    <property type="match status" value="1"/>
</dbReference>
<organism evidence="1 3">
    <name type="scientific">Blattamonas nauphoetae</name>
    <dbReference type="NCBI Taxonomy" id="2049346"/>
    <lineage>
        <taxon>Eukaryota</taxon>
        <taxon>Metamonada</taxon>
        <taxon>Preaxostyla</taxon>
        <taxon>Oxymonadida</taxon>
        <taxon>Blattamonas</taxon>
    </lineage>
</organism>
<sequence>MKCLGVRSVCTPLSKLTISAEVAVKGRMTHQTRKSPPLLSVEGKAHCSPLIPPQATEHRHECHHFHFPSKLSPPSVAPAVILRSRRNLTLIAKVLQTSVSMDTFETNESYLQNMAYPFIFSAHKLMLNKFCTDFVDVSMKFEYIEASPKLSDIPTFYNPSYSSFGVVPPDVHLPVPSSSLIILHYLVIAQ</sequence>
<proteinExistence type="predicted"/>
<evidence type="ECO:0000313" key="2">
    <source>
        <dbReference type="EMBL" id="KAK2940986.1"/>
    </source>
</evidence>
<dbReference type="InterPro" id="IPR008936">
    <property type="entry name" value="Rho_GTPase_activation_prot"/>
</dbReference>
<keyword evidence="3" id="KW-1185">Reference proteome</keyword>
<name>A0ABQ9WPE4_9EUKA</name>
<gene>
    <name evidence="2" type="ORF">BLNAU_24101</name>
    <name evidence="1" type="ORF">BLNAU_24472</name>
</gene>
<dbReference type="EMBL" id="JARBJD010000644">
    <property type="protein sequence ID" value="KAK2940617.1"/>
    <property type="molecule type" value="Genomic_DNA"/>
</dbReference>
<protein>
    <submittedName>
        <fullName evidence="1">Uncharacterized protein</fullName>
    </submittedName>
</protein>
<reference evidence="1 3" key="1">
    <citation type="journal article" date="2022" name="bioRxiv">
        <title>Genomics of Preaxostyla Flagellates Illuminates Evolutionary Transitions and the Path Towards Mitochondrial Loss.</title>
        <authorList>
            <person name="Novak L.V.F."/>
            <person name="Treitli S.C."/>
            <person name="Pyrih J."/>
            <person name="Halakuc P."/>
            <person name="Pipaliya S.V."/>
            <person name="Vacek V."/>
            <person name="Brzon O."/>
            <person name="Soukal P."/>
            <person name="Eme L."/>
            <person name="Dacks J.B."/>
            <person name="Karnkowska A."/>
            <person name="Elias M."/>
            <person name="Hampl V."/>
        </authorList>
    </citation>
    <scope>NUCLEOTIDE SEQUENCE [LARGE SCALE GENOMIC DNA]</scope>
    <source>
        <strain evidence="1">NAU3</strain>
        <tissue evidence="1">Gut</tissue>
    </source>
</reference>
<accession>A0ABQ9WPE4</accession>
<evidence type="ECO:0000313" key="1">
    <source>
        <dbReference type="EMBL" id="KAK2940617.1"/>
    </source>
</evidence>
<dbReference type="Gene3D" id="1.10.506.10">
    <property type="entry name" value="GTPase Activation - p120gap, domain 1"/>
    <property type="match status" value="1"/>
</dbReference>
<dbReference type="EMBL" id="JARBJD010000570">
    <property type="protein sequence ID" value="KAK2940986.1"/>
    <property type="molecule type" value="Genomic_DNA"/>
</dbReference>
<comment type="caution">
    <text evidence="1">The sequence shown here is derived from an EMBL/GenBank/DDBJ whole genome shotgun (WGS) entry which is preliminary data.</text>
</comment>
<evidence type="ECO:0000313" key="3">
    <source>
        <dbReference type="Proteomes" id="UP001281761"/>
    </source>
</evidence>